<comment type="caution">
    <text evidence="1">The sequence shown here is derived from an EMBL/GenBank/DDBJ whole genome shotgun (WGS) entry which is preliminary data.</text>
</comment>
<reference evidence="1 2" key="1">
    <citation type="submission" date="2018-01" db="EMBL/GenBank/DDBJ databases">
        <authorList>
            <person name="Gaut B.S."/>
            <person name="Morton B.R."/>
            <person name="Clegg M.T."/>
            <person name="Duvall M.R."/>
        </authorList>
    </citation>
    <scope>NUCLEOTIDE SEQUENCE [LARGE SCALE GENOMIC DNA]</scope>
    <source>
        <strain evidence="1 2">HR-AV</strain>
    </source>
</reference>
<protein>
    <submittedName>
        <fullName evidence="1">Uncharacterized protein</fullName>
    </submittedName>
</protein>
<evidence type="ECO:0000313" key="2">
    <source>
        <dbReference type="Proteomes" id="UP000236893"/>
    </source>
</evidence>
<name>A0A2S5A2E2_9SPHI</name>
<dbReference type="OrthoDB" id="711499at2"/>
<organism evidence="1 2">
    <name type="scientific">Solitalea longa</name>
    <dbReference type="NCBI Taxonomy" id="2079460"/>
    <lineage>
        <taxon>Bacteria</taxon>
        <taxon>Pseudomonadati</taxon>
        <taxon>Bacteroidota</taxon>
        <taxon>Sphingobacteriia</taxon>
        <taxon>Sphingobacteriales</taxon>
        <taxon>Sphingobacteriaceae</taxon>
        <taxon>Solitalea</taxon>
    </lineage>
</organism>
<evidence type="ECO:0000313" key="1">
    <source>
        <dbReference type="EMBL" id="POY36457.1"/>
    </source>
</evidence>
<keyword evidence="2" id="KW-1185">Reference proteome</keyword>
<dbReference type="RefSeq" id="WP_103789374.1">
    <property type="nucleotide sequence ID" value="NZ_PQVF01000007.1"/>
</dbReference>
<dbReference type="AlphaFoldDB" id="A0A2S5A2E2"/>
<accession>A0A2S5A2E2</accession>
<proteinExistence type="predicted"/>
<sequence>MNIVQNRVVIYPKDVQQITGKSERYGRSLLRGIKKKLAKEKHQFVSIEEFCQHTGLKIEQVISFLTA</sequence>
<gene>
    <name evidence="1" type="ORF">C3K47_11995</name>
</gene>
<dbReference type="EMBL" id="PQVF01000007">
    <property type="protein sequence ID" value="POY36457.1"/>
    <property type="molecule type" value="Genomic_DNA"/>
</dbReference>
<dbReference type="Proteomes" id="UP000236893">
    <property type="component" value="Unassembled WGS sequence"/>
</dbReference>